<dbReference type="SUPFAM" id="SSF56672">
    <property type="entry name" value="DNA/RNA polymerases"/>
    <property type="match status" value="1"/>
</dbReference>
<evidence type="ECO:0000256" key="4">
    <source>
        <dbReference type="ARBA" id="ARBA00022679"/>
    </source>
</evidence>
<dbReference type="Gene3D" id="3.90.1600.10">
    <property type="entry name" value="Palm domain of DNA polymerase"/>
    <property type="match status" value="1"/>
</dbReference>
<evidence type="ECO:0000256" key="10">
    <source>
        <dbReference type="ARBA" id="ARBA00049244"/>
    </source>
</evidence>
<dbReference type="PRINTS" id="PR00106">
    <property type="entry name" value="DNAPOLB"/>
</dbReference>
<dbReference type="Pfam" id="PF08452">
    <property type="entry name" value="DNAP_B_exo_N"/>
    <property type="match status" value="1"/>
</dbReference>
<dbReference type="InterPro" id="IPR043502">
    <property type="entry name" value="DNA/RNA_pol_sf"/>
</dbReference>
<dbReference type="InterPro" id="IPR006134">
    <property type="entry name" value="DNA-dir_DNA_pol_B_multi_dom"/>
</dbReference>
<dbReference type="PANTHER" id="PTHR10322:SF23">
    <property type="entry name" value="DNA POLYMERASE DELTA CATALYTIC SUBUNIT"/>
    <property type="match status" value="1"/>
</dbReference>
<dbReference type="Pfam" id="PF08408">
    <property type="entry name" value="DNA_pol_B_3"/>
    <property type="match status" value="1"/>
</dbReference>
<dbReference type="InterPro" id="IPR017964">
    <property type="entry name" value="DNA-dir_DNA_pol_B_CS"/>
</dbReference>
<dbReference type="InterPro" id="IPR013660">
    <property type="entry name" value="DNApol_B_exo_N"/>
</dbReference>
<dbReference type="InterPro" id="IPR006172">
    <property type="entry name" value="DNA-dir_DNA_pol_B"/>
</dbReference>
<dbReference type="InterPro" id="IPR006133">
    <property type="entry name" value="DNA-dir_DNA_pol_B_exonuc"/>
</dbReference>
<dbReference type="EC" id="2.7.7.7" evidence="2 11"/>
<proteinExistence type="inferred from homology"/>
<dbReference type="GO" id="GO:0039693">
    <property type="term" value="P:viral DNA genome replication"/>
    <property type="evidence" value="ECO:0007669"/>
    <property type="project" value="UniProtKB-KW"/>
</dbReference>
<dbReference type="InterPro" id="IPR023211">
    <property type="entry name" value="DNA_pol_palm_dom_sf"/>
</dbReference>
<feature type="domain" description="DNA-directed DNA polymerase family B viral insert" evidence="14">
    <location>
        <begin position="349"/>
        <end position="479"/>
    </location>
</feature>
<keyword evidence="8" id="KW-1194">Viral DNA replication</keyword>
<evidence type="ECO:0000256" key="7">
    <source>
        <dbReference type="ARBA" id="ARBA00022932"/>
    </source>
</evidence>
<comment type="catalytic activity">
    <reaction evidence="10 11">
        <text>DNA(n) + a 2'-deoxyribonucleoside 5'-triphosphate = DNA(n+1) + diphosphate</text>
        <dbReference type="Rhea" id="RHEA:22508"/>
        <dbReference type="Rhea" id="RHEA-COMP:17339"/>
        <dbReference type="Rhea" id="RHEA-COMP:17340"/>
        <dbReference type="ChEBI" id="CHEBI:33019"/>
        <dbReference type="ChEBI" id="CHEBI:61560"/>
        <dbReference type="ChEBI" id="CHEBI:173112"/>
        <dbReference type="EC" id="2.7.7.7"/>
    </reaction>
</comment>
<evidence type="ECO:0000256" key="1">
    <source>
        <dbReference type="ARBA" id="ARBA00005755"/>
    </source>
</evidence>
<keyword evidence="4 11" id="KW-0808">Transferase</keyword>
<accession>A0A6G8HJ27</accession>
<sequence>MEVKCLNWFETKGNNRLLFLKARTKTNETIFIRFTHLYYYVIKEETKKSLNKNVLFEQPLGKMNLINIDETVYYHANINKKDICIENLWLIADVDKLTINDLLMTEFLHITWFFLINNINPNGYYKLNIDYLTLIRKGCYHCTDPKLCFLEHIDRFEITKSCLFFDIECQFEKKFPSVFINPVSHVSCCYIDKLNNEYKFNIINIDLLSEDDKKNAMQNFNYIKNYNDMDYSIDITFCSEITLLKIMKKILETNFDFIVTFNGHNFDIRYLSTRLTLLTNEKITFKLPDKSEIIYLNIYERNLASHKGVGGIANTTYHVNNNNGTIYFDLYSYIQKSDKLDSYKLDSISKHAFSCKAKAINIDDKTCEFIGDNTTDSNGKANMFSNVLVTGNYITINDIIFKIINKTHSIDKFSVIVHVDRSVFNPENNEIYELSFGKDDVNLEDMYKNFTLDISIEMAKYCLHDATLCKHLWKHYGIETKIGAAASTYILPQCSAFEYRASTLIKGPLLKLLLETKTVMIRSNTKNKFPYEGGKVFQPKKKMFNNNVLIYDYNSLYPNVCIYGNLSPETLVGVVLNSNKLEETINKQLLKKIYPYPNYITVECEPRSSNLVSEIAIFNRQHRGIIPKLLLTFLEERARYKKLYKTATSSTDKEIFDSMQYMYKIIANSVYGLMGFKNSALYSYSSAKSCTSIGRTMILYIDKVLNGAKLNNGILYFASDPIQPFSENKKDNSFETSLNNDICLQFNSVYGDTDSVFLEIDTSDIKTSLQVAKELEKIINGYLLFDNFKIEFEAIYKNLIMQSKKKYTTWKISANDVDESKSVRINKGTSETRRDVSKYHKMMIKKYKTYISTTLSENKLTTTQVCVDTLQSLENDLMLEFETRHLPIDMFLLSRMHHCNYKLSDNPNMALVNKYNSENAEIIEIGSRYSYIYVCDINLPWQKKLTNIKSFERIVDKSFKLENQRIAYEIYFKRLVSEVINLLDNKLLSIQFFEKLFGTKPLFY</sequence>
<feature type="domain" description="DNA polymerase B exonuclease N-terminal" evidence="15">
    <location>
        <begin position="1"/>
        <end position="22"/>
    </location>
</feature>
<evidence type="ECO:0000256" key="8">
    <source>
        <dbReference type="ARBA" id="ARBA00023109"/>
    </source>
</evidence>
<name>A0A6G8HJ27_9POXV</name>
<feature type="domain" description="DNA-directed DNA polymerase family B exonuclease" evidence="13">
    <location>
        <begin position="108"/>
        <end position="348"/>
    </location>
</feature>
<dbReference type="InterPro" id="IPR013617">
    <property type="entry name" value="DNA-dir_DNA_pol_B_vir_insert"/>
</dbReference>
<protein>
    <recommendedName>
        <fullName evidence="3 11">DNA polymerase</fullName>
        <ecNumber evidence="2 11">2.7.7.7</ecNumber>
    </recommendedName>
</protein>
<evidence type="ECO:0000259" key="15">
    <source>
        <dbReference type="Pfam" id="PF08452"/>
    </source>
</evidence>
<dbReference type="GO" id="GO:0000166">
    <property type="term" value="F:nucleotide binding"/>
    <property type="evidence" value="ECO:0007669"/>
    <property type="project" value="InterPro"/>
</dbReference>
<dbReference type="GO" id="GO:0003677">
    <property type="term" value="F:DNA binding"/>
    <property type="evidence" value="ECO:0007669"/>
    <property type="project" value="UniProtKB-KW"/>
</dbReference>
<dbReference type="Pfam" id="PF03104">
    <property type="entry name" value="DNA_pol_B_exo1"/>
    <property type="match status" value="1"/>
</dbReference>
<keyword evidence="5 11" id="KW-0548">Nucleotidyltransferase</keyword>
<keyword evidence="9 11" id="KW-0238">DNA-binding</keyword>
<evidence type="ECO:0000313" key="16">
    <source>
        <dbReference type="EMBL" id="QIM40830.1"/>
    </source>
</evidence>
<evidence type="ECO:0000259" key="14">
    <source>
        <dbReference type="Pfam" id="PF08408"/>
    </source>
</evidence>
<dbReference type="InterPro" id="IPR012337">
    <property type="entry name" value="RNaseH-like_sf"/>
</dbReference>
<dbReference type="PROSITE" id="PS00116">
    <property type="entry name" value="DNA_POLYMERASE_B"/>
    <property type="match status" value="1"/>
</dbReference>
<dbReference type="EMBL" id="MK542650">
    <property type="protein sequence ID" value="QIM40830.1"/>
    <property type="molecule type" value="Genomic_DNA"/>
</dbReference>
<evidence type="ECO:0000256" key="2">
    <source>
        <dbReference type="ARBA" id="ARBA00012417"/>
    </source>
</evidence>
<comment type="similarity">
    <text evidence="1 11">Belongs to the DNA polymerase type-B family.</text>
</comment>
<evidence type="ECO:0000256" key="11">
    <source>
        <dbReference type="RuleBase" id="RU000442"/>
    </source>
</evidence>
<organism evidence="16">
    <name type="scientific">Poxviridae sp</name>
    <dbReference type="NCBI Taxonomy" id="2717630"/>
    <lineage>
        <taxon>Viruses</taxon>
        <taxon>Varidnaviria</taxon>
        <taxon>Bamfordvirae</taxon>
        <taxon>Nucleocytoviricota</taxon>
        <taxon>Pokkesviricetes</taxon>
        <taxon>Chitovirales</taxon>
        <taxon>Poxviridae</taxon>
    </lineage>
</organism>
<evidence type="ECO:0000256" key="5">
    <source>
        <dbReference type="ARBA" id="ARBA00022695"/>
    </source>
</evidence>
<dbReference type="Gene3D" id="1.10.287.690">
    <property type="entry name" value="Helix hairpin bin"/>
    <property type="match status" value="1"/>
</dbReference>
<keyword evidence="6 11" id="KW-0235">DNA replication</keyword>
<feature type="domain" description="DNA-directed DNA polymerase family B multifunctional" evidence="12">
    <location>
        <begin position="492"/>
        <end position="985"/>
    </location>
</feature>
<dbReference type="InterPro" id="IPR036397">
    <property type="entry name" value="RNaseH_sf"/>
</dbReference>
<dbReference type="InterPro" id="IPR050240">
    <property type="entry name" value="DNA_pol_type-B"/>
</dbReference>
<dbReference type="GO" id="GO:0003887">
    <property type="term" value="F:DNA-directed DNA polymerase activity"/>
    <property type="evidence" value="ECO:0007669"/>
    <property type="project" value="UniProtKB-KW"/>
</dbReference>
<keyword evidence="7 11" id="KW-0239">DNA-directed DNA polymerase</keyword>
<dbReference type="Gene3D" id="3.30.420.10">
    <property type="entry name" value="Ribonuclease H-like superfamily/Ribonuclease H"/>
    <property type="match status" value="1"/>
</dbReference>
<dbReference type="SMART" id="SM00486">
    <property type="entry name" value="POLBc"/>
    <property type="match status" value="1"/>
</dbReference>
<evidence type="ECO:0000256" key="9">
    <source>
        <dbReference type="ARBA" id="ARBA00023125"/>
    </source>
</evidence>
<evidence type="ECO:0000256" key="3">
    <source>
        <dbReference type="ARBA" id="ARBA00015749"/>
    </source>
</evidence>
<dbReference type="PANTHER" id="PTHR10322">
    <property type="entry name" value="DNA POLYMERASE CATALYTIC SUBUNIT"/>
    <property type="match status" value="1"/>
</dbReference>
<reference evidence="16" key="1">
    <citation type="journal article" date="2020" name="Vet Med Sci 0">
        <title>A novel poxvirus isolated from an Egyptian fruit bat in Israel.</title>
        <authorList>
            <person name="David D."/>
            <person name="Davidson I."/>
            <person name="Berkowitz A."/>
            <person name="Karniely S."/>
            <person name="Edery N."/>
            <person name="Bumbarov V."/>
            <person name="Laskar O."/>
            <person name="Elazari-Volcani R."/>
        </authorList>
    </citation>
    <scope>NUCLEOTIDE SEQUENCE</scope>
    <source>
        <strain evidence="16">1000-15</strain>
    </source>
</reference>
<evidence type="ECO:0000259" key="13">
    <source>
        <dbReference type="Pfam" id="PF03104"/>
    </source>
</evidence>
<evidence type="ECO:0000256" key="6">
    <source>
        <dbReference type="ARBA" id="ARBA00022705"/>
    </source>
</evidence>
<dbReference type="Pfam" id="PF00136">
    <property type="entry name" value="DNA_pol_B"/>
    <property type="match status" value="1"/>
</dbReference>
<dbReference type="SUPFAM" id="SSF53098">
    <property type="entry name" value="Ribonuclease H-like"/>
    <property type="match status" value="1"/>
</dbReference>
<dbReference type="GO" id="GO:0006261">
    <property type="term" value="P:DNA-templated DNA replication"/>
    <property type="evidence" value="ECO:0007669"/>
    <property type="project" value="TreeGrafter"/>
</dbReference>
<evidence type="ECO:0000259" key="12">
    <source>
        <dbReference type="Pfam" id="PF00136"/>
    </source>
</evidence>